<comment type="similarity">
    <text evidence="2">Belongs to the autoinducer-2 exporter (AI-2E) (TC 2.A.86) family.</text>
</comment>
<keyword evidence="7 8" id="KW-0472">Membrane</keyword>
<dbReference type="PANTHER" id="PTHR21716">
    <property type="entry name" value="TRANSMEMBRANE PROTEIN"/>
    <property type="match status" value="1"/>
</dbReference>
<dbReference type="InterPro" id="IPR002549">
    <property type="entry name" value="AI-2E-like"/>
</dbReference>
<comment type="subcellular location">
    <subcellularLocation>
        <location evidence="1">Cell membrane</location>
        <topology evidence="1">Multi-pass membrane protein</topology>
    </subcellularLocation>
</comment>
<feature type="transmembrane region" description="Helical" evidence="8">
    <location>
        <begin position="74"/>
        <end position="100"/>
    </location>
</feature>
<keyword evidence="4" id="KW-1003">Cell membrane</keyword>
<keyword evidence="5 8" id="KW-0812">Transmembrane</keyword>
<evidence type="ECO:0000256" key="2">
    <source>
        <dbReference type="ARBA" id="ARBA00009773"/>
    </source>
</evidence>
<proteinExistence type="inferred from homology"/>
<dbReference type="Proteomes" id="UP000277864">
    <property type="component" value="Unassembled WGS sequence"/>
</dbReference>
<protein>
    <submittedName>
        <fullName evidence="9">AI-2E family transporter</fullName>
    </submittedName>
</protein>
<dbReference type="Pfam" id="PF01594">
    <property type="entry name" value="AI-2E_transport"/>
    <property type="match status" value="1"/>
</dbReference>
<feature type="transmembrane region" description="Helical" evidence="8">
    <location>
        <begin position="40"/>
        <end position="62"/>
    </location>
</feature>
<keyword evidence="6 8" id="KW-1133">Transmembrane helix</keyword>
<dbReference type="AlphaFoldDB" id="A0A429Z879"/>
<dbReference type="GO" id="GO:0055085">
    <property type="term" value="P:transmembrane transport"/>
    <property type="evidence" value="ECO:0007669"/>
    <property type="project" value="TreeGrafter"/>
</dbReference>
<reference evidence="9 10" key="1">
    <citation type="submission" date="2018-03" db="EMBL/GenBank/DDBJ databases">
        <authorList>
            <person name="Gulvik C.A."/>
        </authorList>
    </citation>
    <scope>NUCLEOTIDE SEQUENCE [LARGE SCALE GENOMIC DNA]</scope>
    <source>
        <strain evidence="9 10">JCM 31581</strain>
    </source>
</reference>
<evidence type="ECO:0000256" key="6">
    <source>
        <dbReference type="ARBA" id="ARBA00022989"/>
    </source>
</evidence>
<name>A0A429Z879_9ENTE</name>
<feature type="transmembrane region" description="Helical" evidence="8">
    <location>
        <begin position="12"/>
        <end position="34"/>
    </location>
</feature>
<accession>A0A429Z879</accession>
<evidence type="ECO:0000256" key="3">
    <source>
        <dbReference type="ARBA" id="ARBA00022448"/>
    </source>
</evidence>
<feature type="transmembrane region" description="Helical" evidence="8">
    <location>
        <begin position="161"/>
        <end position="186"/>
    </location>
</feature>
<dbReference type="EMBL" id="PXZH01000001">
    <property type="protein sequence ID" value="RST89929.1"/>
    <property type="molecule type" value="Genomic_DNA"/>
</dbReference>
<evidence type="ECO:0000256" key="7">
    <source>
        <dbReference type="ARBA" id="ARBA00023136"/>
    </source>
</evidence>
<dbReference type="PANTHER" id="PTHR21716:SF53">
    <property type="entry name" value="PERMEASE PERM-RELATED"/>
    <property type="match status" value="1"/>
</dbReference>
<evidence type="ECO:0000313" key="9">
    <source>
        <dbReference type="EMBL" id="RST89929.1"/>
    </source>
</evidence>
<organism evidence="9 10">
    <name type="scientific">Vagococcus humatus</name>
    <dbReference type="NCBI Taxonomy" id="1889241"/>
    <lineage>
        <taxon>Bacteria</taxon>
        <taxon>Bacillati</taxon>
        <taxon>Bacillota</taxon>
        <taxon>Bacilli</taxon>
        <taxon>Lactobacillales</taxon>
        <taxon>Enterococcaceae</taxon>
        <taxon>Vagococcus</taxon>
    </lineage>
</organism>
<dbReference type="OrthoDB" id="9793390at2"/>
<feature type="transmembrane region" description="Helical" evidence="8">
    <location>
        <begin position="268"/>
        <end position="296"/>
    </location>
</feature>
<keyword evidence="10" id="KW-1185">Reference proteome</keyword>
<dbReference type="RefSeq" id="WP_125942543.1">
    <property type="nucleotide sequence ID" value="NZ_PXZH01000001.1"/>
</dbReference>
<evidence type="ECO:0000256" key="1">
    <source>
        <dbReference type="ARBA" id="ARBA00004651"/>
    </source>
</evidence>
<evidence type="ECO:0000256" key="4">
    <source>
        <dbReference type="ARBA" id="ARBA00022475"/>
    </source>
</evidence>
<evidence type="ECO:0000313" key="10">
    <source>
        <dbReference type="Proteomes" id="UP000277864"/>
    </source>
</evidence>
<gene>
    <name evidence="9" type="ORF">C7P63_02295</name>
</gene>
<feature type="transmembrane region" description="Helical" evidence="8">
    <location>
        <begin position="230"/>
        <end position="256"/>
    </location>
</feature>
<comment type="caution">
    <text evidence="9">The sequence shown here is derived from an EMBL/GenBank/DDBJ whole genome shotgun (WGS) entry which is preliminary data.</text>
</comment>
<sequence>MLDKLRQSKLMFWSVELLVLATLIFVSSKIQFLFKPIGTLFSTLFAPILIGGFFYYMTNPLVSKLEKRFKMKRIWAIVLVLLLMVGLIAVLLGAVVPGLIRQVSQLAAGFPDFIKAAETWSKELMTHPMFQRLDFQEYLDKMDMSFGHIAKLFMNSLSNGLGSFVSVIANATVILVTVPFVLFYMLKDGHKFVPALSKYLPRNQKDEVVELLHKMSETISKYISGQAVECLFVAVGTFLGYQLVGVPYAFLFGFIAGVANMIPYLGPYIGLAPALVVTVVHSPVKALLACVVVLIVQQIDGNIIYPNVIGKSLDIHPLTIILILLVAGNMAGLLGMILGVPFYAVCRTVFLYVFDILRLNRDKEGLDKSQTKE</sequence>
<evidence type="ECO:0000256" key="5">
    <source>
        <dbReference type="ARBA" id="ARBA00022692"/>
    </source>
</evidence>
<evidence type="ECO:0000256" key="8">
    <source>
        <dbReference type="SAM" id="Phobius"/>
    </source>
</evidence>
<dbReference type="GO" id="GO:0005886">
    <property type="term" value="C:plasma membrane"/>
    <property type="evidence" value="ECO:0007669"/>
    <property type="project" value="UniProtKB-SubCell"/>
</dbReference>
<keyword evidence="3" id="KW-0813">Transport</keyword>